<sequence>MSRDLSQKLSEHLSLYGYQHREMSIIQPAEIFLTRAGDTIIHRLFVFDRYGQAMALRPEFTSAAARQYVLDKHSDIMRWHFVGPVFEDLPESPFKNQRASVGAELLNAEGVFADQEIITMAAKGVQDLPLADWKLVIGNVALQKHLLTMDSGDNRQYRLLLDQRETLKTAGLDEAEQRLRATLSQLQDEAHTMSNGTVVNSSQPGLSTNRMLDVLLDSTQYGTTMGSRSREDIAERILHKHLRARDAENLIQMLKIFAEWTALRGKPEEVFPQVEAMLTSDDDYGHELLHQWQEMIQLITLSGIPEDRIILQPNLARNWEYYTGVVFGLEVEDQYIAAGGRYDDLAQLVTDSEQKIPAVGFTYYVDTLQAILGPEHEPSLTVANLIVTPETFAMGSQWADLLRQAGIATILSQDESPQYTQTLYIQPNGDVRFNDKVYDKNKINDLVVALRDTPSYE</sequence>
<feature type="binding site" evidence="1">
    <location>
        <position position="317"/>
    </location>
    <ligand>
        <name>L-histidine</name>
        <dbReference type="ChEBI" id="CHEBI:57595"/>
    </ligand>
</feature>
<dbReference type="Pfam" id="PF13393">
    <property type="entry name" value="tRNA-synt_His"/>
    <property type="match status" value="2"/>
</dbReference>
<dbReference type="EMBL" id="CP062983">
    <property type="protein sequence ID" value="QPC81218.1"/>
    <property type="molecule type" value="Genomic_DNA"/>
</dbReference>
<keyword evidence="4" id="KW-1185">Reference proteome</keyword>
<dbReference type="AlphaFoldDB" id="A0A7S8E6I7"/>
<dbReference type="InterPro" id="IPR045864">
    <property type="entry name" value="aa-tRNA-synth_II/BPL/LPL"/>
</dbReference>
<evidence type="ECO:0000313" key="3">
    <source>
        <dbReference type="EMBL" id="QPC81218.1"/>
    </source>
</evidence>
<dbReference type="KEGG" id="pmet:G4Y79_16075"/>
<dbReference type="GO" id="GO:0016757">
    <property type="term" value="F:glycosyltransferase activity"/>
    <property type="evidence" value="ECO:0007669"/>
    <property type="project" value="UniProtKB-KW"/>
</dbReference>
<gene>
    <name evidence="3" type="ORF">G4Y79_16075</name>
</gene>
<accession>A0A7S8E6I7</accession>
<evidence type="ECO:0000256" key="1">
    <source>
        <dbReference type="PIRSR" id="PIRSR001549-1"/>
    </source>
</evidence>
<name>A0A7S8E6I7_9CHLR</name>
<dbReference type="GO" id="GO:0004821">
    <property type="term" value="F:histidine-tRNA ligase activity"/>
    <property type="evidence" value="ECO:0007669"/>
    <property type="project" value="TreeGrafter"/>
</dbReference>
<protein>
    <submittedName>
        <fullName evidence="3">ATP phosphoribosyltransferase regulatory subunit</fullName>
    </submittedName>
</protein>
<keyword evidence="3" id="KW-0808">Transferase</keyword>
<evidence type="ECO:0000259" key="2">
    <source>
        <dbReference type="Pfam" id="PF13393"/>
    </source>
</evidence>
<dbReference type="InterPro" id="IPR004516">
    <property type="entry name" value="HisRS/HisZ"/>
</dbReference>
<dbReference type="RefSeq" id="WP_195169291.1">
    <property type="nucleotide sequence ID" value="NZ_CP062983.1"/>
</dbReference>
<feature type="binding site" evidence="1">
    <location>
        <begin position="59"/>
        <end position="61"/>
    </location>
    <ligand>
        <name>L-histidine</name>
        <dbReference type="ChEBI" id="CHEBI:57595"/>
    </ligand>
</feature>
<dbReference type="Proteomes" id="UP000594468">
    <property type="component" value="Chromosome"/>
</dbReference>
<evidence type="ECO:0000313" key="4">
    <source>
        <dbReference type="Proteomes" id="UP000594468"/>
    </source>
</evidence>
<feature type="binding site" evidence="1">
    <location>
        <position position="104"/>
    </location>
    <ligand>
        <name>L-histidine</name>
        <dbReference type="ChEBI" id="CHEBI:57595"/>
    </ligand>
</feature>
<proteinExistence type="predicted"/>
<dbReference type="Gene3D" id="3.30.930.10">
    <property type="entry name" value="Bira Bifunctional Protein, Domain 2"/>
    <property type="match status" value="1"/>
</dbReference>
<dbReference type="GO" id="GO:0006427">
    <property type="term" value="P:histidyl-tRNA aminoacylation"/>
    <property type="evidence" value="ECO:0007669"/>
    <property type="project" value="TreeGrafter"/>
</dbReference>
<dbReference type="PIRSF" id="PIRSF001549">
    <property type="entry name" value="His-tRNA_synth"/>
    <property type="match status" value="1"/>
</dbReference>
<organism evidence="3 4">
    <name type="scientific">Phototrophicus methaneseepsis</name>
    <dbReference type="NCBI Taxonomy" id="2710758"/>
    <lineage>
        <taxon>Bacteria</taxon>
        <taxon>Bacillati</taxon>
        <taxon>Chloroflexota</taxon>
        <taxon>Candidatus Thermofontia</taxon>
        <taxon>Phototrophicales</taxon>
        <taxon>Phototrophicaceae</taxon>
        <taxon>Phototrophicus</taxon>
    </lineage>
</organism>
<dbReference type="PANTHER" id="PTHR43707">
    <property type="entry name" value="HISTIDYL-TRNA SYNTHETASE"/>
    <property type="match status" value="1"/>
</dbReference>
<feature type="domain" description="Class II Histidinyl-tRNA synthetase (HisRS)-like catalytic core" evidence="2">
    <location>
        <begin position="3"/>
        <end position="189"/>
    </location>
</feature>
<dbReference type="SUPFAM" id="SSF55681">
    <property type="entry name" value="Class II aaRS and biotin synthetases"/>
    <property type="match status" value="1"/>
</dbReference>
<dbReference type="PANTHER" id="PTHR43707:SF1">
    <property type="entry name" value="HISTIDINE--TRNA LIGASE, MITOCHONDRIAL-RELATED"/>
    <property type="match status" value="1"/>
</dbReference>
<feature type="domain" description="Class II Histidinyl-tRNA synthetase (HisRS)-like catalytic core" evidence="2">
    <location>
        <begin position="235"/>
        <end position="368"/>
    </location>
</feature>
<dbReference type="InterPro" id="IPR041715">
    <property type="entry name" value="HisRS-like_core"/>
</dbReference>
<keyword evidence="3" id="KW-0328">Glycosyltransferase</keyword>
<reference evidence="3 4" key="1">
    <citation type="submission" date="2020-02" db="EMBL/GenBank/DDBJ databases">
        <authorList>
            <person name="Zheng R.K."/>
            <person name="Sun C.M."/>
        </authorList>
    </citation>
    <scope>NUCLEOTIDE SEQUENCE [LARGE SCALE GENOMIC DNA]</scope>
    <source>
        <strain evidence="4">rifampicinis</strain>
    </source>
</reference>
<feature type="binding site" evidence="1">
    <location>
        <begin position="321"/>
        <end position="322"/>
    </location>
    <ligand>
        <name>L-histidine</name>
        <dbReference type="ChEBI" id="CHEBI:57595"/>
    </ligand>
</feature>
<dbReference type="GO" id="GO:0005737">
    <property type="term" value="C:cytoplasm"/>
    <property type="evidence" value="ECO:0007669"/>
    <property type="project" value="InterPro"/>
</dbReference>